<dbReference type="Proteomes" id="UP001066276">
    <property type="component" value="Chromosome 7"/>
</dbReference>
<proteinExistence type="predicted"/>
<gene>
    <name evidence="2" type="ORF">NDU88_005176</name>
</gene>
<evidence type="ECO:0000256" key="1">
    <source>
        <dbReference type="SAM" id="MobiDB-lite"/>
    </source>
</evidence>
<protein>
    <submittedName>
        <fullName evidence="2">Uncharacterized protein</fullName>
    </submittedName>
</protein>
<feature type="compositionally biased region" description="Basic and acidic residues" evidence="1">
    <location>
        <begin position="23"/>
        <end position="45"/>
    </location>
</feature>
<evidence type="ECO:0000313" key="3">
    <source>
        <dbReference type="Proteomes" id="UP001066276"/>
    </source>
</evidence>
<sequence length="66" mass="7739">MLRTRKRTCSLGRVSACRRKTRTVAEEETPTREERRGMRQAEMKRMPRGVTFGRKRTKQTATAEDP</sequence>
<organism evidence="2 3">
    <name type="scientific">Pleurodeles waltl</name>
    <name type="common">Iberian ribbed newt</name>
    <dbReference type="NCBI Taxonomy" id="8319"/>
    <lineage>
        <taxon>Eukaryota</taxon>
        <taxon>Metazoa</taxon>
        <taxon>Chordata</taxon>
        <taxon>Craniata</taxon>
        <taxon>Vertebrata</taxon>
        <taxon>Euteleostomi</taxon>
        <taxon>Amphibia</taxon>
        <taxon>Batrachia</taxon>
        <taxon>Caudata</taxon>
        <taxon>Salamandroidea</taxon>
        <taxon>Salamandridae</taxon>
        <taxon>Pleurodelinae</taxon>
        <taxon>Pleurodeles</taxon>
    </lineage>
</organism>
<keyword evidence="3" id="KW-1185">Reference proteome</keyword>
<accession>A0AAV7PMX1</accession>
<dbReference type="EMBL" id="JANPWB010000011">
    <property type="protein sequence ID" value="KAJ1126770.1"/>
    <property type="molecule type" value="Genomic_DNA"/>
</dbReference>
<comment type="caution">
    <text evidence="2">The sequence shown here is derived from an EMBL/GenBank/DDBJ whole genome shotgun (WGS) entry which is preliminary data.</text>
</comment>
<feature type="region of interest" description="Disordered" evidence="1">
    <location>
        <begin position="20"/>
        <end position="66"/>
    </location>
</feature>
<dbReference type="AlphaFoldDB" id="A0AAV7PMX1"/>
<reference evidence="2" key="1">
    <citation type="journal article" date="2022" name="bioRxiv">
        <title>Sequencing and chromosome-scale assembly of the giantPleurodeles waltlgenome.</title>
        <authorList>
            <person name="Brown T."/>
            <person name="Elewa A."/>
            <person name="Iarovenko S."/>
            <person name="Subramanian E."/>
            <person name="Araus A.J."/>
            <person name="Petzold A."/>
            <person name="Susuki M."/>
            <person name="Suzuki K.-i.T."/>
            <person name="Hayashi T."/>
            <person name="Toyoda A."/>
            <person name="Oliveira C."/>
            <person name="Osipova E."/>
            <person name="Leigh N.D."/>
            <person name="Simon A."/>
            <person name="Yun M.H."/>
        </authorList>
    </citation>
    <scope>NUCLEOTIDE SEQUENCE</scope>
    <source>
        <strain evidence="2">20211129_DDA</strain>
        <tissue evidence="2">Liver</tissue>
    </source>
</reference>
<name>A0AAV7PMX1_PLEWA</name>
<evidence type="ECO:0000313" key="2">
    <source>
        <dbReference type="EMBL" id="KAJ1126770.1"/>
    </source>
</evidence>